<dbReference type="Gene3D" id="1.10.630.10">
    <property type="entry name" value="Cytochrome P450"/>
    <property type="match status" value="1"/>
</dbReference>
<name>A0ABN3U9X6_9ACTN</name>
<dbReference type="Proteomes" id="UP001501842">
    <property type="component" value="Unassembled WGS sequence"/>
</dbReference>
<dbReference type="PANTHER" id="PTHR46696">
    <property type="entry name" value="P450, PUTATIVE (EUROFUNG)-RELATED"/>
    <property type="match status" value="1"/>
</dbReference>
<accession>A0ABN3U9X6</accession>
<comment type="caution">
    <text evidence="2">The sequence shown here is derived from an EMBL/GenBank/DDBJ whole genome shotgun (WGS) entry which is preliminary data.</text>
</comment>
<dbReference type="RefSeq" id="WP_344451275.1">
    <property type="nucleotide sequence ID" value="NZ_BAAATZ010000012.1"/>
</dbReference>
<evidence type="ECO:0000256" key="1">
    <source>
        <dbReference type="ARBA" id="ARBA00010617"/>
    </source>
</evidence>
<sequence>MTSPAPTPLSDTTMTADPAAVFARLRAEQGHVAWVELEPGVGAWLVMGYPEILTITKQERLYSRDARNWRLFRNGTVPPDSALGPMMFFRDNVIGYDGAAHARLRRPLDAAVSSVDQRRMRRSVERICDLLIGDFAVRGRADLVADYAVIVPMLAIADLFGLDTMQGHDLLVAMQALFGSAEDAQEGNRRFEELLGGALEARRRTPAADLTTALLRHPDLRGDAEVLQSMVVMVSAGYHTTISWIAQSLRLMLTDPRFAARVRGGRLGVDDALDEALWRDPPMYNMPARYALRDVQLGGRWIQRGDALVLGLAAAGHDPRVHSGHQEREVGNRSHLAWSAGPHSCPGRVPARLITRTAVETVLHRLPGLALTAPADGIPLTPSPWTRCPASLPVSFSVPVPAGSGTTTP</sequence>
<protein>
    <submittedName>
        <fullName evidence="2">Cytochrome P450</fullName>
    </submittedName>
</protein>
<reference evidence="2 3" key="1">
    <citation type="journal article" date="2019" name="Int. J. Syst. Evol. Microbiol.">
        <title>The Global Catalogue of Microorganisms (GCM) 10K type strain sequencing project: providing services to taxonomists for standard genome sequencing and annotation.</title>
        <authorList>
            <consortium name="The Broad Institute Genomics Platform"/>
            <consortium name="The Broad Institute Genome Sequencing Center for Infectious Disease"/>
            <person name="Wu L."/>
            <person name="Ma J."/>
        </authorList>
    </citation>
    <scope>NUCLEOTIDE SEQUENCE [LARGE SCALE GENOMIC DNA]</scope>
    <source>
        <strain evidence="2 3">JCM 8201</strain>
    </source>
</reference>
<dbReference type="SUPFAM" id="SSF48264">
    <property type="entry name" value="Cytochrome P450"/>
    <property type="match status" value="1"/>
</dbReference>
<dbReference type="InterPro" id="IPR036396">
    <property type="entry name" value="Cyt_P450_sf"/>
</dbReference>
<proteinExistence type="inferred from homology"/>
<dbReference type="InterPro" id="IPR002397">
    <property type="entry name" value="Cyt_P450_B"/>
</dbReference>
<dbReference type="PANTHER" id="PTHR46696:SF1">
    <property type="entry name" value="CYTOCHROME P450 YJIB-RELATED"/>
    <property type="match status" value="1"/>
</dbReference>
<keyword evidence="3" id="KW-1185">Reference proteome</keyword>
<dbReference type="EMBL" id="BAAATZ010000012">
    <property type="protein sequence ID" value="GAA2727316.1"/>
    <property type="molecule type" value="Genomic_DNA"/>
</dbReference>
<organism evidence="2 3">
    <name type="scientific">Actinocorallia aurantiaca</name>
    <dbReference type="NCBI Taxonomy" id="46204"/>
    <lineage>
        <taxon>Bacteria</taxon>
        <taxon>Bacillati</taxon>
        <taxon>Actinomycetota</taxon>
        <taxon>Actinomycetes</taxon>
        <taxon>Streptosporangiales</taxon>
        <taxon>Thermomonosporaceae</taxon>
        <taxon>Actinocorallia</taxon>
    </lineage>
</organism>
<evidence type="ECO:0000313" key="2">
    <source>
        <dbReference type="EMBL" id="GAA2727316.1"/>
    </source>
</evidence>
<gene>
    <name evidence="2" type="ORF">GCM10010439_32990</name>
</gene>
<dbReference type="PRINTS" id="PR00359">
    <property type="entry name" value="BP450"/>
</dbReference>
<evidence type="ECO:0000313" key="3">
    <source>
        <dbReference type="Proteomes" id="UP001501842"/>
    </source>
</evidence>
<comment type="similarity">
    <text evidence="1">Belongs to the cytochrome P450 family.</text>
</comment>